<organism evidence="2 3">
    <name type="scientific">Streptomyces litchfieldiae</name>
    <dbReference type="NCBI Taxonomy" id="3075543"/>
    <lineage>
        <taxon>Bacteria</taxon>
        <taxon>Bacillati</taxon>
        <taxon>Actinomycetota</taxon>
        <taxon>Actinomycetes</taxon>
        <taxon>Kitasatosporales</taxon>
        <taxon>Streptomycetaceae</taxon>
        <taxon>Streptomyces</taxon>
    </lineage>
</organism>
<dbReference type="EMBL" id="JAVREL010000034">
    <property type="protein sequence ID" value="MDT0347510.1"/>
    <property type="molecule type" value="Genomic_DNA"/>
</dbReference>
<evidence type="ECO:0000313" key="2">
    <source>
        <dbReference type="EMBL" id="MDT0347510.1"/>
    </source>
</evidence>
<dbReference type="RefSeq" id="WP_311708636.1">
    <property type="nucleotide sequence ID" value="NZ_JAVREL010000034.1"/>
</dbReference>
<name>A0ABU2N0S9_9ACTN</name>
<sequence length="347" mass="38033">MAAARERMQGSSTATTTAEEPAPVPAQAPAPAVDPFAPPTETGRPQPLTPDVIPDPPATPRAETDNSALSPEERADYAACERALDHYSQATWMYGKALQAIRDSRYYREEFGTWVEFLEVRRGISESHAHRFIEEWPLAQALSQTLGKPAVQNHVTHLLPAAKAYGINVALDYYQLMQSRAESQGVRLVGKHVHALVRLLIAQAGRKAEPDQLQETAQAIVQAAEELAPAPITAPADSASPKELEAAPAARPARTALHDLEAALDDMRRVMRALRPSAVQQAREEDQERTERIWEDLKAEIRSADQRIRRQEKKLSQKKQNPASTPDSSARIPDAESSEDGAASNGN</sequence>
<feature type="region of interest" description="Disordered" evidence="1">
    <location>
        <begin position="233"/>
        <end position="252"/>
    </location>
</feature>
<evidence type="ECO:0000256" key="1">
    <source>
        <dbReference type="SAM" id="MobiDB-lite"/>
    </source>
</evidence>
<feature type="compositionally biased region" description="Polar residues" evidence="1">
    <location>
        <begin position="318"/>
        <end position="328"/>
    </location>
</feature>
<protein>
    <submittedName>
        <fullName evidence="2">Uncharacterized protein</fullName>
    </submittedName>
</protein>
<evidence type="ECO:0000313" key="3">
    <source>
        <dbReference type="Proteomes" id="UP001183246"/>
    </source>
</evidence>
<reference evidence="3" key="1">
    <citation type="submission" date="2023-07" db="EMBL/GenBank/DDBJ databases">
        <title>30 novel species of actinomycetes from the DSMZ collection.</title>
        <authorList>
            <person name="Nouioui I."/>
        </authorList>
    </citation>
    <scope>NUCLEOTIDE SEQUENCE [LARGE SCALE GENOMIC DNA]</scope>
    <source>
        <strain evidence="3">DSM 44938</strain>
    </source>
</reference>
<dbReference type="Proteomes" id="UP001183246">
    <property type="component" value="Unassembled WGS sequence"/>
</dbReference>
<comment type="caution">
    <text evidence="2">The sequence shown here is derived from an EMBL/GenBank/DDBJ whole genome shotgun (WGS) entry which is preliminary data.</text>
</comment>
<feature type="region of interest" description="Disordered" evidence="1">
    <location>
        <begin position="1"/>
        <end position="73"/>
    </location>
</feature>
<feature type="compositionally biased region" description="Basic and acidic residues" evidence="1">
    <location>
        <begin position="301"/>
        <end position="315"/>
    </location>
</feature>
<proteinExistence type="predicted"/>
<accession>A0ABU2N0S9</accession>
<gene>
    <name evidence="2" type="ORF">RM590_33825</name>
</gene>
<feature type="region of interest" description="Disordered" evidence="1">
    <location>
        <begin position="301"/>
        <end position="347"/>
    </location>
</feature>
<keyword evidence="3" id="KW-1185">Reference proteome</keyword>